<dbReference type="Gene3D" id="3.40.50.300">
    <property type="entry name" value="P-loop containing nucleotide triphosphate hydrolases"/>
    <property type="match status" value="1"/>
</dbReference>
<evidence type="ECO:0000259" key="2">
    <source>
        <dbReference type="Pfam" id="PF12780"/>
    </source>
</evidence>
<reference evidence="3" key="1">
    <citation type="submission" date="2023-03" db="EMBL/GenBank/DDBJ databases">
        <title>Chromosome-level genomes of two armyworms, Mythimna separata and Mythimna loreyi, provide insights into the biosynthesis and reception of sex pheromones.</title>
        <authorList>
            <person name="Zhao H."/>
        </authorList>
    </citation>
    <scope>NUCLEOTIDE SEQUENCE</scope>
    <source>
        <strain evidence="3">BeijingLab</strain>
        <tissue evidence="3">Pupa</tissue>
    </source>
</reference>
<dbReference type="GO" id="GO:0045505">
    <property type="term" value="F:dynein intermediate chain binding"/>
    <property type="evidence" value="ECO:0007669"/>
    <property type="project" value="InterPro"/>
</dbReference>
<dbReference type="EMBL" id="JARGEI010000006">
    <property type="protein sequence ID" value="KAJ8730383.1"/>
    <property type="molecule type" value="Genomic_DNA"/>
</dbReference>
<proteinExistence type="inferred from homology"/>
<name>A0AAD8DXS6_MYTSE</name>
<dbReference type="InterPro" id="IPR024317">
    <property type="entry name" value="Dynein_heavy_chain_D4_dom"/>
</dbReference>
<organism evidence="3 4">
    <name type="scientific">Mythimna separata</name>
    <name type="common">Oriental armyworm</name>
    <name type="synonym">Pseudaletia separata</name>
    <dbReference type="NCBI Taxonomy" id="271217"/>
    <lineage>
        <taxon>Eukaryota</taxon>
        <taxon>Metazoa</taxon>
        <taxon>Ecdysozoa</taxon>
        <taxon>Arthropoda</taxon>
        <taxon>Hexapoda</taxon>
        <taxon>Insecta</taxon>
        <taxon>Pterygota</taxon>
        <taxon>Neoptera</taxon>
        <taxon>Endopterygota</taxon>
        <taxon>Lepidoptera</taxon>
        <taxon>Glossata</taxon>
        <taxon>Ditrysia</taxon>
        <taxon>Noctuoidea</taxon>
        <taxon>Noctuidae</taxon>
        <taxon>Noctuinae</taxon>
        <taxon>Hadenini</taxon>
        <taxon>Mythimna</taxon>
    </lineage>
</organism>
<evidence type="ECO:0000256" key="1">
    <source>
        <dbReference type="ARBA" id="ARBA00008887"/>
    </source>
</evidence>
<feature type="domain" description="Dynein heavy chain AAA module D4" evidence="2">
    <location>
        <begin position="2"/>
        <end position="72"/>
    </location>
</feature>
<dbReference type="GO" id="GO:0007018">
    <property type="term" value="P:microtubule-based movement"/>
    <property type="evidence" value="ECO:0007669"/>
    <property type="project" value="InterPro"/>
</dbReference>
<dbReference type="InterPro" id="IPR027417">
    <property type="entry name" value="P-loop_NTPase"/>
</dbReference>
<dbReference type="PANTHER" id="PTHR46961:SF13">
    <property type="entry name" value="DYNEIN AXONEMAL HEAVY CHAIN 3"/>
    <property type="match status" value="1"/>
</dbReference>
<dbReference type="Pfam" id="PF12780">
    <property type="entry name" value="AAA_8"/>
    <property type="match status" value="1"/>
</dbReference>
<keyword evidence="4" id="KW-1185">Reference proteome</keyword>
<evidence type="ECO:0000313" key="3">
    <source>
        <dbReference type="EMBL" id="KAJ8730383.1"/>
    </source>
</evidence>
<dbReference type="GO" id="GO:0051959">
    <property type="term" value="F:dynein light intermediate chain binding"/>
    <property type="evidence" value="ECO:0007669"/>
    <property type="project" value="InterPro"/>
</dbReference>
<sequence>MDEKVEILDKMQTAVRESGKKIETTPLAMFGFYVERVKANLRIVLAMSPIGDSFRNRLRMFPSLINCATIDW</sequence>
<comment type="caution">
    <text evidence="3">The sequence shown here is derived from an EMBL/GenBank/DDBJ whole genome shotgun (WGS) entry which is preliminary data.</text>
</comment>
<accession>A0AAD8DXS6</accession>
<dbReference type="InterPro" id="IPR026983">
    <property type="entry name" value="DHC"/>
</dbReference>
<dbReference type="AlphaFoldDB" id="A0AAD8DXS6"/>
<dbReference type="GO" id="GO:0030286">
    <property type="term" value="C:dynein complex"/>
    <property type="evidence" value="ECO:0007669"/>
    <property type="project" value="InterPro"/>
</dbReference>
<comment type="similarity">
    <text evidence="1">Belongs to the dynein heavy chain family.</text>
</comment>
<dbReference type="Proteomes" id="UP001231518">
    <property type="component" value="Chromosome 9"/>
</dbReference>
<dbReference type="PANTHER" id="PTHR46961">
    <property type="entry name" value="DYNEIN HEAVY CHAIN 1, AXONEMAL-LIKE PROTEIN"/>
    <property type="match status" value="1"/>
</dbReference>
<gene>
    <name evidence="3" type="ORF">PYW07_017421</name>
</gene>
<evidence type="ECO:0000313" key="4">
    <source>
        <dbReference type="Proteomes" id="UP001231518"/>
    </source>
</evidence>
<protein>
    <recommendedName>
        <fullName evidence="2">Dynein heavy chain AAA module D4 domain-containing protein</fullName>
    </recommendedName>
</protein>